<dbReference type="VEuPathDB" id="FungiDB:Malapachy_1797"/>
<comment type="caution">
    <text evidence="2">The sequence shown here is derived from an EMBL/GenBank/DDBJ whole genome shotgun (WGS) entry which is preliminary data.</text>
</comment>
<proteinExistence type="predicted"/>
<keyword evidence="1" id="KW-0472">Membrane</keyword>
<keyword evidence="1" id="KW-1133">Transmembrane helix</keyword>
<dbReference type="GeneID" id="28728170"/>
<dbReference type="AlphaFoldDB" id="A0A0M8MSQ8"/>
<keyword evidence="3" id="KW-1185">Reference proteome</keyword>
<name>A0A0M8MSQ8_9BASI</name>
<accession>A0A0M8MSQ8</accession>
<evidence type="ECO:0000256" key="1">
    <source>
        <dbReference type="SAM" id="Phobius"/>
    </source>
</evidence>
<dbReference type="OrthoDB" id="2556658at2759"/>
<dbReference type="RefSeq" id="XP_017991216.1">
    <property type="nucleotide sequence ID" value="XM_018136295.1"/>
</dbReference>
<reference evidence="2 3" key="1">
    <citation type="submission" date="2015-07" db="EMBL/GenBank/DDBJ databases">
        <title>Draft Genome Sequence of Malassezia furfur CBS1878 and Malassezia pachydermatis CBS1879.</title>
        <authorList>
            <person name="Triana S."/>
            <person name="Ohm R."/>
            <person name="Gonzalez A."/>
            <person name="DeCock H."/>
            <person name="Restrepo S."/>
            <person name="Celis A."/>
        </authorList>
    </citation>
    <scope>NUCLEOTIDE SEQUENCE [LARGE SCALE GENOMIC DNA]</scope>
    <source>
        <strain evidence="2 3">CBS 1879</strain>
    </source>
</reference>
<dbReference type="EMBL" id="LGAV01000005">
    <property type="protein sequence ID" value="KOS13584.1"/>
    <property type="molecule type" value="Genomic_DNA"/>
</dbReference>
<dbReference type="Proteomes" id="UP000037751">
    <property type="component" value="Unassembled WGS sequence"/>
</dbReference>
<protein>
    <submittedName>
        <fullName evidence="2">Uncharacterized protein</fullName>
    </submittedName>
</protein>
<feature type="transmembrane region" description="Helical" evidence="1">
    <location>
        <begin position="120"/>
        <end position="139"/>
    </location>
</feature>
<evidence type="ECO:0000313" key="3">
    <source>
        <dbReference type="Proteomes" id="UP000037751"/>
    </source>
</evidence>
<sequence>MAPVTKPTTVMNGQSACVQFGDCSTAPSSFKVETYNSPISPPGSHYVPNLTDKAAVSSYMSQAAGNGATVAYAKGGNQASSTPVPPPTTVNFSTKTATNGGTVVTSTIMSNAAGQTHASSWLWTIAGATGLALLSGAVLL</sequence>
<organism evidence="2 3">
    <name type="scientific">Malassezia pachydermatis</name>
    <dbReference type="NCBI Taxonomy" id="77020"/>
    <lineage>
        <taxon>Eukaryota</taxon>
        <taxon>Fungi</taxon>
        <taxon>Dikarya</taxon>
        <taxon>Basidiomycota</taxon>
        <taxon>Ustilaginomycotina</taxon>
        <taxon>Malasseziomycetes</taxon>
        <taxon>Malasseziales</taxon>
        <taxon>Malasseziaceae</taxon>
        <taxon>Malassezia</taxon>
    </lineage>
</organism>
<keyword evidence="1" id="KW-0812">Transmembrane</keyword>
<gene>
    <name evidence="2" type="ORF">Malapachy_1797</name>
</gene>
<evidence type="ECO:0000313" key="2">
    <source>
        <dbReference type="EMBL" id="KOS13584.1"/>
    </source>
</evidence>